<dbReference type="KEGG" id="sual:KDD17_17325"/>
<dbReference type="PANTHER" id="PTHR35564:SF4">
    <property type="entry name" value="CYTOPLASMIC PROTEIN"/>
    <property type="match status" value="1"/>
</dbReference>
<organism evidence="1 2">
    <name type="scientific">Sulfitobacter albidus</name>
    <dbReference type="NCBI Taxonomy" id="2829501"/>
    <lineage>
        <taxon>Bacteria</taxon>
        <taxon>Pseudomonadati</taxon>
        <taxon>Pseudomonadota</taxon>
        <taxon>Alphaproteobacteria</taxon>
        <taxon>Rhodobacterales</taxon>
        <taxon>Roseobacteraceae</taxon>
        <taxon>Sulfitobacter</taxon>
    </lineage>
</organism>
<dbReference type="Proteomes" id="UP000683291">
    <property type="component" value="Chromosome pJK7-1-1"/>
</dbReference>
<accession>A0A975JHY0</accession>
<dbReference type="InterPro" id="IPR010732">
    <property type="entry name" value="T6SS_TssG-like"/>
</dbReference>
<evidence type="ECO:0000313" key="2">
    <source>
        <dbReference type="Proteomes" id="UP000683291"/>
    </source>
</evidence>
<dbReference type="AlphaFoldDB" id="A0A975JHY0"/>
<sequence length="195" mass="21432">MRAFTGDASAAHDGTAIVDDTVRVFYTPLMHGRVRSPVKLREMLCVHFGVEIRVEEFVTSWLDFPAEDQSCMGLSGMSLGRDLRVGKRAPSINEKIVLHVECASLDEYRSFLPGRTRQAELKDLVIGYTGGFLEVDVALWLPRRAIGGAALGTTTELGWTSAMPQTASAGRADERALVRACQYAFDMENNFLTGT</sequence>
<keyword evidence="2" id="KW-1185">Reference proteome</keyword>
<reference evidence="1" key="1">
    <citation type="submission" date="2021-04" db="EMBL/GenBank/DDBJ databases">
        <title>Complete genome sequence for Sulfitobacter sp. strain JK7-1.</title>
        <authorList>
            <person name="Park S.-J."/>
        </authorList>
    </citation>
    <scope>NUCLEOTIDE SEQUENCE</scope>
    <source>
        <strain evidence="1">JK7-1</strain>
    </source>
</reference>
<proteinExistence type="predicted"/>
<evidence type="ECO:0000313" key="1">
    <source>
        <dbReference type="EMBL" id="QUJ78255.1"/>
    </source>
</evidence>
<dbReference type="EMBL" id="CP073582">
    <property type="protein sequence ID" value="QUJ78255.1"/>
    <property type="molecule type" value="Genomic_DNA"/>
</dbReference>
<protein>
    <submittedName>
        <fullName evidence="1">Type VI secretion system baseplate subunit TssG</fullName>
    </submittedName>
</protein>
<dbReference type="PANTHER" id="PTHR35564">
    <property type="match status" value="1"/>
</dbReference>
<dbReference type="Pfam" id="PF06996">
    <property type="entry name" value="T6SS_TssG"/>
    <property type="match status" value="1"/>
</dbReference>
<name>A0A975JHY0_9RHOB</name>
<gene>
    <name evidence="1" type="ORF">KDD17_17325</name>
</gene>